<comment type="caution">
    <text evidence="1">The sequence shown here is derived from an EMBL/GenBank/DDBJ whole genome shotgun (WGS) entry which is preliminary data.</text>
</comment>
<accession>A0A0D0RXB8</accession>
<proteinExistence type="predicted"/>
<dbReference type="RefSeq" id="WP_043046374.1">
    <property type="nucleotide sequence ID" value="NZ_JXCQ01000002.1"/>
</dbReference>
<organism evidence="1 2">
    <name type="scientific">Pseudomonas fluorescens</name>
    <dbReference type="NCBI Taxonomy" id="294"/>
    <lineage>
        <taxon>Bacteria</taxon>
        <taxon>Pseudomonadati</taxon>
        <taxon>Pseudomonadota</taxon>
        <taxon>Gammaproteobacteria</taxon>
        <taxon>Pseudomonadales</taxon>
        <taxon>Pseudomonadaceae</taxon>
        <taxon>Pseudomonas</taxon>
    </lineage>
</organism>
<evidence type="ECO:0000313" key="1">
    <source>
        <dbReference type="EMBL" id="KIR24287.1"/>
    </source>
</evidence>
<evidence type="ECO:0000313" key="2">
    <source>
        <dbReference type="Proteomes" id="UP000032210"/>
    </source>
</evidence>
<dbReference type="AlphaFoldDB" id="A0A0D0RXB8"/>
<protein>
    <submittedName>
        <fullName evidence="1">Uncharacterized protein</fullName>
    </submittedName>
</protein>
<dbReference type="PATRIC" id="fig|294.125.peg.184"/>
<dbReference type="Proteomes" id="UP000032210">
    <property type="component" value="Unassembled WGS sequence"/>
</dbReference>
<name>A0A0D0RXB8_PSEFL</name>
<gene>
    <name evidence="1" type="ORF">PFLU3_01780</name>
</gene>
<sequence length="159" mass="18182">MAIDDYSDFPDVTNDWKTRPHNWDLVVKTDGAMPGRLNYYLSFPAALRLEDKVHAEISKRFDDISIKQPVEISFKLRMRGDLPGEGSIRLTYWPDNGVHEEIKHTPTLHQWDQISGTLPAAELDPVTEIRIVLEYPIVEGDITFDIDDIHVVQQASSPK</sequence>
<reference evidence="1 2" key="1">
    <citation type="submission" date="2015-01" db="EMBL/GenBank/DDBJ databases">
        <title>Genome sequence of the beneficial rhizobacterium Pseudomonas fluorescens 2-79.</title>
        <authorList>
            <person name="Thuermer A."/>
            <person name="Daniel R."/>
        </authorList>
    </citation>
    <scope>NUCLEOTIDE SEQUENCE [LARGE SCALE GENOMIC DNA]</scope>
    <source>
        <strain evidence="1 2">2-79</strain>
    </source>
</reference>
<dbReference type="EMBL" id="JXCQ01000002">
    <property type="protein sequence ID" value="KIR24287.1"/>
    <property type="molecule type" value="Genomic_DNA"/>
</dbReference>